<dbReference type="Pfam" id="PF25583">
    <property type="entry name" value="WCX"/>
    <property type="match status" value="1"/>
</dbReference>
<comment type="caution">
    <text evidence="6">The sequence shown here is derived from an EMBL/GenBank/DDBJ whole genome shotgun (WGS) entry which is preliminary data.</text>
</comment>
<dbReference type="GO" id="GO:0003700">
    <property type="term" value="F:DNA-binding transcription factor activity"/>
    <property type="evidence" value="ECO:0007669"/>
    <property type="project" value="InterPro"/>
</dbReference>
<keyword evidence="1" id="KW-0805">Transcription regulation</keyword>
<feature type="domain" description="WCX" evidence="5">
    <location>
        <begin position="221"/>
        <end position="298"/>
    </location>
</feature>
<reference evidence="6" key="2">
    <citation type="submission" date="2023-01" db="EMBL/GenBank/DDBJ databases">
        <title>Draft genome sequence of Litoribrevibacter albus strain NBRC 110071.</title>
        <authorList>
            <person name="Sun Q."/>
            <person name="Mori K."/>
        </authorList>
    </citation>
    <scope>NUCLEOTIDE SEQUENCE</scope>
    <source>
        <strain evidence="6">NBRC 110071</strain>
    </source>
</reference>
<dbReference type="InterPro" id="IPR051534">
    <property type="entry name" value="CBASS_pafABC_assoc_protein"/>
</dbReference>
<gene>
    <name evidence="6" type="ORF">GCM10007876_08400</name>
</gene>
<feature type="domain" description="WYL" evidence="4">
    <location>
        <begin position="133"/>
        <end position="190"/>
    </location>
</feature>
<dbReference type="PROSITE" id="PS52050">
    <property type="entry name" value="WYL"/>
    <property type="match status" value="1"/>
</dbReference>
<dbReference type="PANTHER" id="PTHR34580">
    <property type="match status" value="1"/>
</dbReference>
<accession>A0AA37S940</accession>
<dbReference type="AlphaFoldDB" id="A0AA37S940"/>
<reference evidence="6" key="1">
    <citation type="journal article" date="2014" name="Int. J. Syst. Evol. Microbiol.">
        <title>Complete genome sequence of Corynebacterium casei LMG S-19264T (=DSM 44701T), isolated from a smear-ripened cheese.</title>
        <authorList>
            <consortium name="US DOE Joint Genome Institute (JGI-PGF)"/>
            <person name="Walter F."/>
            <person name="Albersmeier A."/>
            <person name="Kalinowski J."/>
            <person name="Ruckert C."/>
        </authorList>
    </citation>
    <scope>NUCLEOTIDE SEQUENCE</scope>
    <source>
        <strain evidence="6">NBRC 110071</strain>
    </source>
</reference>
<dbReference type="EMBL" id="BSNM01000003">
    <property type="protein sequence ID" value="GLQ30362.1"/>
    <property type="molecule type" value="Genomic_DNA"/>
</dbReference>
<protein>
    <submittedName>
        <fullName evidence="6">Transcriptional regulator</fullName>
    </submittedName>
</protein>
<dbReference type="SUPFAM" id="SSF46785">
    <property type="entry name" value="Winged helix' DNA-binding domain"/>
    <property type="match status" value="1"/>
</dbReference>
<dbReference type="InterPro" id="IPR001034">
    <property type="entry name" value="DeoR_HTH"/>
</dbReference>
<dbReference type="InterPro" id="IPR036390">
    <property type="entry name" value="WH_DNA-bd_sf"/>
</dbReference>
<keyword evidence="7" id="KW-1185">Reference proteome</keyword>
<dbReference type="Proteomes" id="UP001161389">
    <property type="component" value="Unassembled WGS sequence"/>
</dbReference>
<dbReference type="Pfam" id="PF13280">
    <property type="entry name" value="WYL"/>
    <property type="match status" value="1"/>
</dbReference>
<keyword evidence="2" id="KW-0804">Transcription</keyword>
<evidence type="ECO:0000259" key="3">
    <source>
        <dbReference type="Pfam" id="PF08220"/>
    </source>
</evidence>
<feature type="domain" description="HTH deoR-type" evidence="3">
    <location>
        <begin position="19"/>
        <end position="55"/>
    </location>
</feature>
<dbReference type="RefSeq" id="WP_284379136.1">
    <property type="nucleotide sequence ID" value="NZ_BSNM01000003.1"/>
</dbReference>
<sequence length="301" mass="34758">MSDMDIGPMESRGEKLAPRLVEIIIKLASGQKFTTAKLAEEFGVDQRTIRRDLNERLSNYVERDSNNNYYITPSLLGKLTTSDFRGLANNAGIGGLYPELTNRFIKELLDQGSETVYDVEGYNYENNQEYRSLFQKLNSAIKEQQIIKFIYKEKNYSDIHPYQIKNANGIWYLMAVDGGKIKSFSISKIDCLIIHQSRFQKNEAFNKEIKEQDGVWISSQQIEVIVLVDSKVADYFKRRDLLPNQVIEQELKDGDLKVKSTVYHPNEIVPLIKYWMPHLRVVGPGSISKSVKLDIQRYLEE</sequence>
<evidence type="ECO:0000256" key="2">
    <source>
        <dbReference type="ARBA" id="ARBA00023163"/>
    </source>
</evidence>
<proteinExistence type="predicted"/>
<name>A0AA37S940_9GAMM</name>
<organism evidence="6 7">
    <name type="scientific">Litoribrevibacter albus</name>
    <dbReference type="NCBI Taxonomy" id="1473156"/>
    <lineage>
        <taxon>Bacteria</taxon>
        <taxon>Pseudomonadati</taxon>
        <taxon>Pseudomonadota</taxon>
        <taxon>Gammaproteobacteria</taxon>
        <taxon>Oceanospirillales</taxon>
        <taxon>Oceanospirillaceae</taxon>
        <taxon>Litoribrevibacter</taxon>
    </lineage>
</organism>
<evidence type="ECO:0000256" key="1">
    <source>
        <dbReference type="ARBA" id="ARBA00023015"/>
    </source>
</evidence>
<dbReference type="PANTHER" id="PTHR34580:SF1">
    <property type="entry name" value="PROTEIN PAFC"/>
    <property type="match status" value="1"/>
</dbReference>
<dbReference type="InterPro" id="IPR057727">
    <property type="entry name" value="WCX_dom"/>
</dbReference>
<evidence type="ECO:0000313" key="6">
    <source>
        <dbReference type="EMBL" id="GLQ30362.1"/>
    </source>
</evidence>
<dbReference type="Pfam" id="PF08220">
    <property type="entry name" value="HTH_DeoR"/>
    <property type="match status" value="1"/>
</dbReference>
<evidence type="ECO:0000259" key="5">
    <source>
        <dbReference type="Pfam" id="PF25583"/>
    </source>
</evidence>
<dbReference type="InterPro" id="IPR026881">
    <property type="entry name" value="WYL_dom"/>
</dbReference>
<evidence type="ECO:0000259" key="4">
    <source>
        <dbReference type="Pfam" id="PF13280"/>
    </source>
</evidence>
<evidence type="ECO:0000313" key="7">
    <source>
        <dbReference type="Proteomes" id="UP001161389"/>
    </source>
</evidence>